<dbReference type="Proteomes" id="UP001165064">
    <property type="component" value="Unassembled WGS sequence"/>
</dbReference>
<evidence type="ECO:0000313" key="2">
    <source>
        <dbReference type="Proteomes" id="UP001165064"/>
    </source>
</evidence>
<sequence>MAKANTDSTSEDIEVIYDSIPSASSVASYSATYGGAAGTSLTVKATGSLKSDRKKVNVAARDVTSTTDFFVASNSSVSFSASNDNKSNSSSNHGVSTAENSGVQISAVGSFLTCIILVLFSAF</sequence>
<comment type="caution">
    <text evidence="1">The sequence shown here is derived from an EMBL/GenBank/DDBJ whole genome shotgun (WGS) entry which is preliminary data.</text>
</comment>
<gene>
    <name evidence="1" type="ORF">Amon02_001158800</name>
</gene>
<organism evidence="1 2">
    <name type="scientific">Ambrosiozyma monospora</name>
    <name type="common">Yeast</name>
    <name type="synonym">Endomycopsis monosporus</name>
    <dbReference type="NCBI Taxonomy" id="43982"/>
    <lineage>
        <taxon>Eukaryota</taxon>
        <taxon>Fungi</taxon>
        <taxon>Dikarya</taxon>
        <taxon>Ascomycota</taxon>
        <taxon>Saccharomycotina</taxon>
        <taxon>Pichiomycetes</taxon>
        <taxon>Pichiales</taxon>
        <taxon>Pichiaceae</taxon>
        <taxon>Ambrosiozyma</taxon>
    </lineage>
</organism>
<protein>
    <submittedName>
        <fullName evidence="1">Unnamed protein product</fullName>
    </submittedName>
</protein>
<keyword evidence="2" id="KW-1185">Reference proteome</keyword>
<dbReference type="EMBL" id="BSXS01012702">
    <property type="protein sequence ID" value="GMF02863.1"/>
    <property type="molecule type" value="Genomic_DNA"/>
</dbReference>
<reference evidence="1" key="1">
    <citation type="submission" date="2023-04" db="EMBL/GenBank/DDBJ databases">
        <title>Ambrosiozyma monospora NBRC 10751.</title>
        <authorList>
            <person name="Ichikawa N."/>
            <person name="Sato H."/>
            <person name="Tonouchi N."/>
        </authorList>
    </citation>
    <scope>NUCLEOTIDE SEQUENCE</scope>
    <source>
        <strain evidence="1">NBRC 10751</strain>
    </source>
</reference>
<name>A0ACB5U630_AMBMO</name>
<accession>A0ACB5U630</accession>
<evidence type="ECO:0000313" key="1">
    <source>
        <dbReference type="EMBL" id="GMF02863.1"/>
    </source>
</evidence>
<proteinExistence type="predicted"/>